<accession>A0AAN7Z2X1</accession>
<keyword evidence="2" id="KW-0808">Transferase</keyword>
<dbReference type="GO" id="GO:0030488">
    <property type="term" value="P:tRNA methylation"/>
    <property type="evidence" value="ECO:0007669"/>
    <property type="project" value="TreeGrafter"/>
</dbReference>
<name>A0AAN7Z2X1_9MYCE</name>
<keyword evidence="6" id="KW-1185">Reference proteome</keyword>
<dbReference type="GO" id="GO:0008757">
    <property type="term" value="F:S-adenosylmethionine-dependent methyltransferase activity"/>
    <property type="evidence" value="ECO:0007669"/>
    <property type="project" value="InterPro"/>
</dbReference>
<evidence type="ECO:0000313" key="5">
    <source>
        <dbReference type="EMBL" id="KAK5582320.1"/>
    </source>
</evidence>
<proteinExistence type="predicted"/>
<feature type="region of interest" description="Disordered" evidence="3">
    <location>
        <begin position="262"/>
        <end position="298"/>
    </location>
</feature>
<dbReference type="GO" id="GO:0002098">
    <property type="term" value="P:tRNA wobble uridine modification"/>
    <property type="evidence" value="ECO:0007669"/>
    <property type="project" value="TreeGrafter"/>
</dbReference>
<dbReference type="EMBL" id="JAVFKY010000001">
    <property type="protein sequence ID" value="KAK5582320.1"/>
    <property type="molecule type" value="Genomic_DNA"/>
</dbReference>
<feature type="region of interest" description="Disordered" evidence="3">
    <location>
        <begin position="15"/>
        <end position="72"/>
    </location>
</feature>
<dbReference type="FunFam" id="3.40.50.150:FF:000203">
    <property type="entry name" value="Alkylated DNA repair protein alkB 8"/>
    <property type="match status" value="1"/>
</dbReference>
<organism evidence="5 6">
    <name type="scientific">Dictyostelium firmibasis</name>
    <dbReference type="NCBI Taxonomy" id="79012"/>
    <lineage>
        <taxon>Eukaryota</taxon>
        <taxon>Amoebozoa</taxon>
        <taxon>Evosea</taxon>
        <taxon>Eumycetozoa</taxon>
        <taxon>Dictyostelia</taxon>
        <taxon>Dictyosteliales</taxon>
        <taxon>Dictyosteliaceae</taxon>
        <taxon>Dictyostelium</taxon>
    </lineage>
</organism>
<dbReference type="AlphaFoldDB" id="A0AAN7Z2X1"/>
<dbReference type="GO" id="GO:0106335">
    <property type="term" value="F:tRNA (5-carboxymethyluridine(34)-5-O)-methyltransferase activity"/>
    <property type="evidence" value="ECO:0007669"/>
    <property type="project" value="TreeGrafter"/>
</dbReference>
<dbReference type="PANTHER" id="PTHR13069:SF21">
    <property type="entry name" value="ALKYLATED DNA REPAIR PROTEIN ALKB HOMOLOG 8"/>
    <property type="match status" value="1"/>
</dbReference>
<feature type="compositionally biased region" description="Basic and acidic residues" evidence="3">
    <location>
        <begin position="15"/>
        <end position="24"/>
    </location>
</feature>
<dbReference type="PANTHER" id="PTHR13069">
    <property type="entry name" value="ALKYLATED DNA REPAIR PROTEIN ALKB HOMOLOG 8"/>
    <property type="match status" value="1"/>
</dbReference>
<evidence type="ECO:0000256" key="3">
    <source>
        <dbReference type="SAM" id="MobiDB-lite"/>
    </source>
</evidence>
<protein>
    <recommendedName>
        <fullName evidence="4">Methyltransferase type 11 domain-containing protein</fullName>
    </recommendedName>
</protein>
<dbReference type="Gene3D" id="3.40.50.150">
    <property type="entry name" value="Vaccinia Virus protein VP39"/>
    <property type="match status" value="1"/>
</dbReference>
<dbReference type="Pfam" id="PF08241">
    <property type="entry name" value="Methyltransf_11"/>
    <property type="match status" value="1"/>
</dbReference>
<dbReference type="GO" id="GO:0000049">
    <property type="term" value="F:tRNA binding"/>
    <property type="evidence" value="ECO:0007669"/>
    <property type="project" value="TreeGrafter"/>
</dbReference>
<sequence>MTDSNIDIDKLNLNESFKEEKLNENDNDDDDDNNTISRNKSKKELKKLQKQQYKQQKKQDKKNNKVNKIINEGVPDISEEKINFEEPKTDREAYQVEVKHVREIYDRIALHFDSTRYKAWPIVEKFLEKVSIGSIGVDVGCGNGKYLGLNKNSHLIGSDICNNFTSICNEKHYESLVADNLYLPYKSNSFDYAISIAVIHHFSTFDRRTEALREIIRVLKSGATLLITSWATTQKWKGKNYDYQDVMVPWLFQNQFDMTKKNDEKQDKHISSNNKNNENENKNEDENENENGDEKIIEKSGSQYEVYHRYYHLFENGEFEKMVAQIPECEIIENNLDHDNYYCLIKKK</sequence>
<feature type="compositionally biased region" description="Basic residues" evidence="3">
    <location>
        <begin position="39"/>
        <end position="56"/>
    </location>
</feature>
<evidence type="ECO:0000259" key="4">
    <source>
        <dbReference type="Pfam" id="PF08241"/>
    </source>
</evidence>
<dbReference type="InterPro" id="IPR051422">
    <property type="entry name" value="AlkB_tRNA_MeTrf/Diox"/>
</dbReference>
<feature type="domain" description="Methyltransferase type 11" evidence="4">
    <location>
        <begin position="137"/>
        <end position="227"/>
    </location>
</feature>
<dbReference type="Proteomes" id="UP001344447">
    <property type="component" value="Unassembled WGS sequence"/>
</dbReference>
<dbReference type="GO" id="GO:0005634">
    <property type="term" value="C:nucleus"/>
    <property type="evidence" value="ECO:0007669"/>
    <property type="project" value="TreeGrafter"/>
</dbReference>
<keyword evidence="1" id="KW-0489">Methyltransferase</keyword>
<dbReference type="InterPro" id="IPR029063">
    <property type="entry name" value="SAM-dependent_MTases_sf"/>
</dbReference>
<dbReference type="GO" id="GO:0005737">
    <property type="term" value="C:cytoplasm"/>
    <property type="evidence" value="ECO:0007669"/>
    <property type="project" value="TreeGrafter"/>
</dbReference>
<reference evidence="5 6" key="1">
    <citation type="submission" date="2023-11" db="EMBL/GenBank/DDBJ databases">
        <title>Dfirmibasis_genome.</title>
        <authorList>
            <person name="Edelbroek B."/>
            <person name="Kjellin J."/>
            <person name="Jerlstrom-Hultqvist J."/>
            <person name="Soderbom F."/>
        </authorList>
    </citation>
    <scope>NUCLEOTIDE SEQUENCE [LARGE SCALE GENOMIC DNA]</scope>
    <source>
        <strain evidence="5 6">TNS-C-14</strain>
    </source>
</reference>
<gene>
    <name evidence="5" type="ORF">RB653_003903</name>
</gene>
<dbReference type="SUPFAM" id="SSF53335">
    <property type="entry name" value="S-adenosyl-L-methionine-dependent methyltransferases"/>
    <property type="match status" value="1"/>
</dbReference>
<dbReference type="CDD" id="cd02440">
    <property type="entry name" value="AdoMet_MTases"/>
    <property type="match status" value="1"/>
</dbReference>
<comment type="caution">
    <text evidence="5">The sequence shown here is derived from an EMBL/GenBank/DDBJ whole genome shotgun (WGS) entry which is preliminary data.</text>
</comment>
<evidence type="ECO:0000313" key="6">
    <source>
        <dbReference type="Proteomes" id="UP001344447"/>
    </source>
</evidence>
<evidence type="ECO:0000256" key="2">
    <source>
        <dbReference type="ARBA" id="ARBA00022679"/>
    </source>
</evidence>
<evidence type="ECO:0000256" key="1">
    <source>
        <dbReference type="ARBA" id="ARBA00022603"/>
    </source>
</evidence>
<dbReference type="InterPro" id="IPR013216">
    <property type="entry name" value="Methyltransf_11"/>
</dbReference>